<reference evidence="3" key="1">
    <citation type="submission" date="2016-05" db="EMBL/GenBank/DDBJ databases">
        <title>Comparative genomics of biotechnologically important yeasts.</title>
        <authorList>
            <consortium name="DOE Joint Genome Institute"/>
            <person name="Riley R."/>
            <person name="Haridas S."/>
            <person name="Wolfe K.H."/>
            <person name="Lopes M.R."/>
            <person name="Hittinger C.T."/>
            <person name="Goker M."/>
            <person name="Salamov A."/>
            <person name="Wisecaver J."/>
            <person name="Long T.M."/>
            <person name="Aerts A.L."/>
            <person name="Barry K."/>
            <person name="Choi C."/>
            <person name="Clum A."/>
            <person name="Coughlan A.Y."/>
            <person name="Deshpande S."/>
            <person name="Douglass A.P."/>
            <person name="Hanson S.J."/>
            <person name="Klenk H.-P."/>
            <person name="Labutti K."/>
            <person name="Lapidus A."/>
            <person name="Lindquist E."/>
            <person name="Lipzen A."/>
            <person name="Meier-Kolthoff J.P."/>
            <person name="Ohm R.A."/>
            <person name="Otillar R.P."/>
            <person name="Pangilinan J."/>
            <person name="Peng Y."/>
            <person name="Rokas A."/>
            <person name="Rosa C.A."/>
            <person name="Scheuner C."/>
            <person name="Sibirny A.A."/>
            <person name="Slot J.C."/>
            <person name="Stielow J.B."/>
            <person name="Sun H."/>
            <person name="Kurtzman C.P."/>
            <person name="Blackwell M."/>
            <person name="Grigoriev I.V."/>
            <person name="Jeffries T.W."/>
        </authorList>
    </citation>
    <scope>NUCLEOTIDE SEQUENCE [LARGE SCALE GENOMIC DNA]</scope>
    <source>
        <strain evidence="3">DSM 1968</strain>
    </source>
</reference>
<dbReference type="FunCoup" id="A0A1D2VKH0">
    <property type="interactions" value="313"/>
</dbReference>
<proteinExistence type="predicted"/>
<feature type="repeat" description="TPR" evidence="1">
    <location>
        <begin position="41"/>
        <end position="74"/>
    </location>
</feature>
<organism evidence="2 3">
    <name type="scientific">Ascoidea rubescens DSM 1968</name>
    <dbReference type="NCBI Taxonomy" id="1344418"/>
    <lineage>
        <taxon>Eukaryota</taxon>
        <taxon>Fungi</taxon>
        <taxon>Dikarya</taxon>
        <taxon>Ascomycota</taxon>
        <taxon>Saccharomycotina</taxon>
        <taxon>Saccharomycetes</taxon>
        <taxon>Ascoideaceae</taxon>
        <taxon>Ascoidea</taxon>
    </lineage>
</organism>
<feature type="non-terminal residue" evidence="2">
    <location>
        <position position="312"/>
    </location>
</feature>
<keyword evidence="1" id="KW-0802">TPR repeat</keyword>
<protein>
    <submittedName>
        <fullName evidence="2">Uncharacterized protein</fullName>
    </submittedName>
</protein>
<gene>
    <name evidence="2" type="ORF">ASCRUDRAFT_75308</name>
</gene>
<dbReference type="GeneID" id="30966651"/>
<evidence type="ECO:0000313" key="3">
    <source>
        <dbReference type="Proteomes" id="UP000095038"/>
    </source>
</evidence>
<keyword evidence="3" id="KW-1185">Reference proteome</keyword>
<dbReference type="AlphaFoldDB" id="A0A1D2VKH0"/>
<dbReference type="SUPFAM" id="SSF48452">
    <property type="entry name" value="TPR-like"/>
    <property type="match status" value="1"/>
</dbReference>
<dbReference type="InterPro" id="IPR011990">
    <property type="entry name" value="TPR-like_helical_dom_sf"/>
</dbReference>
<dbReference type="PROSITE" id="PS50005">
    <property type="entry name" value="TPR"/>
    <property type="match status" value="1"/>
</dbReference>
<dbReference type="InParanoid" id="A0A1D2VKH0"/>
<sequence>MDAKINKVISLAKEYLSLSEPKKALKILLPYIKNSKFNQDLDYLNILGEVFLETNNLEKAYEVFEKACKIDPEANHSVDYFFNWGQIIGGFDALKLFDIAISKLENQISKTNVNQNIIIKKLVSGYLSSIEIWMTELCFEEAAEKSCESLINKAIQIDPSNPEIFSMNASIKVSQQNYQVAKESILKSWELFQAKIESLQTNDSLVFDSINHNLEYIELIQPFTTLARLAIEMELYETASSIASSIHDINEDIVEPYYLECFANYLQIKLLQNPQNDNYQDSKLILNDNNVEITKLINETRASLVTAKLFLN</sequence>
<dbReference type="CDD" id="cd24142">
    <property type="entry name" value="ACL4-like"/>
    <property type="match status" value="1"/>
</dbReference>
<evidence type="ECO:0000313" key="2">
    <source>
        <dbReference type="EMBL" id="ODV62101.1"/>
    </source>
</evidence>
<dbReference type="EMBL" id="KV454478">
    <property type="protein sequence ID" value="ODV62101.1"/>
    <property type="molecule type" value="Genomic_DNA"/>
</dbReference>
<dbReference type="Gene3D" id="1.25.40.10">
    <property type="entry name" value="Tetratricopeptide repeat domain"/>
    <property type="match status" value="1"/>
</dbReference>
<dbReference type="InterPro" id="IPR019734">
    <property type="entry name" value="TPR_rpt"/>
</dbReference>
<evidence type="ECO:0000256" key="1">
    <source>
        <dbReference type="PROSITE-ProRule" id="PRU00339"/>
    </source>
</evidence>
<name>A0A1D2VKH0_9ASCO</name>
<dbReference type="OrthoDB" id="1914839at2759"/>
<dbReference type="STRING" id="1344418.A0A1D2VKH0"/>
<accession>A0A1D2VKH0</accession>
<dbReference type="Proteomes" id="UP000095038">
    <property type="component" value="Unassembled WGS sequence"/>
</dbReference>
<dbReference type="Pfam" id="PF13181">
    <property type="entry name" value="TPR_8"/>
    <property type="match status" value="1"/>
</dbReference>
<dbReference type="RefSeq" id="XP_020048408.1">
    <property type="nucleotide sequence ID" value="XM_020193015.1"/>
</dbReference>